<feature type="compositionally biased region" description="Low complexity" evidence="1">
    <location>
        <begin position="1036"/>
        <end position="1048"/>
    </location>
</feature>
<evidence type="ECO:0000256" key="2">
    <source>
        <dbReference type="SAM" id="Phobius"/>
    </source>
</evidence>
<evidence type="ECO:0000313" key="4">
    <source>
        <dbReference type="EMBL" id="EPE08002.1"/>
    </source>
</evidence>
<feature type="transmembrane region" description="Helical" evidence="2">
    <location>
        <begin position="197"/>
        <end position="213"/>
    </location>
</feature>
<feature type="signal peptide" evidence="3">
    <location>
        <begin position="1"/>
        <end position="28"/>
    </location>
</feature>
<evidence type="ECO:0000313" key="5">
    <source>
        <dbReference type="Proteomes" id="UP000016923"/>
    </source>
</evidence>
<feature type="compositionally biased region" description="Low complexity" evidence="1">
    <location>
        <begin position="1169"/>
        <end position="1180"/>
    </location>
</feature>
<feature type="region of interest" description="Disordered" evidence="1">
    <location>
        <begin position="1136"/>
        <end position="1231"/>
    </location>
</feature>
<feature type="transmembrane region" description="Helical" evidence="2">
    <location>
        <begin position="625"/>
        <end position="647"/>
    </location>
</feature>
<keyword evidence="5" id="KW-1185">Reference proteome</keyword>
<keyword evidence="2" id="KW-0812">Transmembrane</keyword>
<feature type="transmembrane region" description="Helical" evidence="2">
    <location>
        <begin position="807"/>
        <end position="826"/>
    </location>
</feature>
<proteinExistence type="predicted"/>
<feature type="region of interest" description="Disordered" evidence="1">
    <location>
        <begin position="346"/>
        <end position="528"/>
    </location>
</feature>
<name>S3C5C6_OPHP1</name>
<feature type="transmembrane region" description="Helical" evidence="2">
    <location>
        <begin position="770"/>
        <end position="795"/>
    </location>
</feature>
<dbReference type="VEuPathDB" id="FungiDB:F503_00785"/>
<feature type="compositionally biased region" description="Polar residues" evidence="1">
    <location>
        <begin position="1157"/>
        <end position="1168"/>
    </location>
</feature>
<keyword evidence="2" id="KW-1133">Transmembrane helix</keyword>
<accession>S3C5C6</accession>
<dbReference type="OrthoDB" id="5392263at2759"/>
<dbReference type="AlphaFoldDB" id="S3C5C6"/>
<dbReference type="eggNOG" id="ENOG502SH6B">
    <property type="taxonomic scope" value="Eukaryota"/>
</dbReference>
<feature type="transmembrane region" description="Helical" evidence="2">
    <location>
        <begin position="159"/>
        <end position="177"/>
    </location>
</feature>
<gene>
    <name evidence="4" type="ORF">F503_00785</name>
</gene>
<feature type="transmembrane region" description="Helical" evidence="2">
    <location>
        <begin position="219"/>
        <end position="238"/>
    </location>
</feature>
<organism evidence="4 5">
    <name type="scientific">Ophiostoma piceae (strain UAMH 11346)</name>
    <name type="common">Sap stain fungus</name>
    <dbReference type="NCBI Taxonomy" id="1262450"/>
    <lineage>
        <taxon>Eukaryota</taxon>
        <taxon>Fungi</taxon>
        <taxon>Dikarya</taxon>
        <taxon>Ascomycota</taxon>
        <taxon>Pezizomycotina</taxon>
        <taxon>Sordariomycetes</taxon>
        <taxon>Sordariomycetidae</taxon>
        <taxon>Ophiostomatales</taxon>
        <taxon>Ophiostomataceae</taxon>
        <taxon>Ophiostoma</taxon>
    </lineage>
</organism>
<sequence length="1231" mass="133824">MSRRILLPPSRLALLLAILVGLTKYAAAKINGTNSVPDPELSQIFRQLEYVGTPLAWSPNLGGQNFTTCCLKAINEAVTVVENGSLAFTNSSYSNWIIFNDQTTPLDALKDYNAQGEFPCTGAYNGNPGGAPMVKVPYQWLNDTCPGWQISSKDNLNAWLQPLSGFLIPAVIFCISVPRRRKLELPRVLFSSDQSGVQGYFLAPIGATIALLLVATDTLVWLCICFAFAGPMIVSGLYEARLDNRVIDYVKGKIDERQLTLDMRCRCLMLVLIGNLDLVWNTDNDGYVDGGTHAGNYVPVGSADDEVNQQLLHQRNTSYGADSFDGHRDQSDLGGGYALHDMTGTGAYQGVPANDQSSPLPAAPPSAPSVSPGSPAPVIPHSPVDAAYTTTYHDPQVPPMASEGQFRSTPPQIHNPIWNQTNASNAQGSSGRDGPSPQSDPARAQSVVPPPPPPIGRRPTQSNQPNYGPEYGQVYGQVGPAVPGFSFSRASTGPEQSQQPYPASPDIQTQPVTGFPPPAPTTVPHYQTPSGQYLAPAGLGTPLAGSSVVAAGVVAAGVAFGVSHNTNRELLVNHQNGGPLASPWQHMEEFLYSLRLYPDENSSRKHSPRQNAVKTRLKTMLHCQYSFGSVIGAPVVFFLGGFIFALLQSLDTLGDEDIAEGLAFGQWYMTIPHIAIISGLLLAGNNPNILEGVLAVDDRTYPVDERKFLFLRYGLAYPSCYKVASLWDRGHNKQQWLDTLVKTYSTNAAGVKDKDIQDLKEKTTLVLADWFFLLLLTLLLLGVPYVLAFVTAFFTPEVGLSCRSLTFSIYFCVQVMQIFLWIWAYAGPLPRLETKNNESKERGTTTPGWFGVDGRLDRHGFYKPYSLRWLFDGGPVPRSPSKIIKRIWSDPSRLLSFGFLWNLLYYPFQYFLGLLGIMAAIGGTVMQLMGVYTADICYVTTEYWFLPYSERPMAMISTNSAEMIKSAEGNVVSFIGWWYQRRMRDLFAQQVLRIDDESFERVKDTRKSRITGLAMHDAASNMRHPSSPFIPPPGHRSPSAASRYTAPAAPTPSPNNPSNMNNMRTMSESAVATGYEGPSMYGGRSTNDGPNYGALRYQHSMPVIPTARMSVASVPPWNGMAPDGYVPRSVPLQSSVWNQDTAPAPGLGHQGVASPGMASQQTPVAGTHSSSGPSSSFSGPSGNGAQMGGTGLGVYTPVGSQEPEAGGVTRRPHRQTPSPNEALLEEDEHDR</sequence>
<evidence type="ECO:0000256" key="1">
    <source>
        <dbReference type="SAM" id="MobiDB-lite"/>
    </source>
</evidence>
<feature type="transmembrane region" description="Helical" evidence="2">
    <location>
        <begin position="910"/>
        <end position="932"/>
    </location>
</feature>
<feature type="region of interest" description="Disordered" evidence="1">
    <location>
        <begin position="1014"/>
        <end position="1063"/>
    </location>
</feature>
<feature type="compositionally biased region" description="Polar residues" evidence="1">
    <location>
        <begin position="405"/>
        <end position="430"/>
    </location>
</feature>
<feature type="compositionally biased region" description="Polar residues" evidence="1">
    <location>
        <begin position="488"/>
        <end position="512"/>
    </location>
</feature>
<evidence type="ECO:0000256" key="3">
    <source>
        <dbReference type="SAM" id="SignalP"/>
    </source>
</evidence>
<feature type="chain" id="PRO_5004518401" evidence="3">
    <location>
        <begin position="29"/>
        <end position="1231"/>
    </location>
</feature>
<feature type="transmembrane region" description="Helical" evidence="2">
    <location>
        <begin position="667"/>
        <end position="684"/>
    </location>
</feature>
<dbReference type="Proteomes" id="UP000016923">
    <property type="component" value="Unassembled WGS sequence"/>
</dbReference>
<dbReference type="HOGENOM" id="CLU_261845_0_0_1"/>
<keyword evidence="2" id="KW-0472">Membrane</keyword>
<protein>
    <submittedName>
        <fullName evidence="4">Cytochrome mitochondrial</fullName>
    </submittedName>
</protein>
<keyword evidence="3" id="KW-0732">Signal</keyword>
<dbReference type="EMBL" id="KE148149">
    <property type="protein sequence ID" value="EPE08002.1"/>
    <property type="molecule type" value="Genomic_DNA"/>
</dbReference>
<feature type="compositionally biased region" description="Gly residues" evidence="1">
    <location>
        <begin position="1181"/>
        <end position="1192"/>
    </location>
</feature>
<reference evidence="4 5" key="1">
    <citation type="journal article" date="2013" name="BMC Genomics">
        <title>The genome and transcriptome of the pine saprophyte Ophiostoma piceae, and a comparison with the bark beetle-associated pine pathogen Grosmannia clavigera.</title>
        <authorList>
            <person name="Haridas S."/>
            <person name="Wang Y."/>
            <person name="Lim L."/>
            <person name="Massoumi Alamouti S."/>
            <person name="Jackman S."/>
            <person name="Docking R."/>
            <person name="Robertson G."/>
            <person name="Birol I."/>
            <person name="Bohlmann J."/>
            <person name="Breuil C."/>
        </authorList>
    </citation>
    <scope>NUCLEOTIDE SEQUENCE [LARGE SCALE GENOMIC DNA]</scope>
    <source>
        <strain evidence="4 5">UAMH 11346</strain>
    </source>
</reference>